<sequence length="389" mass="42244">MASAPPRYTTSQPRLALTHGAAKSRTTATELADCSAELAAKELELADCSAELAELKKLFVDTSAQHTIKLAHLKKLLAERSAWHATEHGPQKLIMKKIKSGPSYANQLNPGSASSDPKILQRPRATFRNPVFSATVGNSDDEGLFPLPHPACAISKPVVEPLSISFSASAKGKEKKKLDKAEKPDKPKKVAELEKPRKSVEKPKTDDKPKLADPAKLVVRVVHKPAGSDDSVRITGSSRAAGKRAYPVPSSRRLITRTVVGSGDDHLLHGVLVKQIKQNTAAAVDYLVSAINKKDESHWIMSMHPNAGEGEGKINLSLSFQQGAYRTEMASSSVRRKSARLTEPLWAPAMPKIDLSDLESKFGARLSKDGTNYVQLFVSPIISDYRAVR</sequence>
<dbReference type="EMBL" id="DF845642">
    <property type="protein sequence ID" value="GAT49569.1"/>
    <property type="molecule type" value="Genomic_DNA"/>
</dbReference>
<feature type="region of interest" description="Disordered" evidence="2">
    <location>
        <begin position="1"/>
        <end position="22"/>
    </location>
</feature>
<dbReference type="Proteomes" id="UP000815677">
    <property type="component" value="Unassembled WGS sequence"/>
</dbReference>
<feature type="coiled-coil region" evidence="1">
    <location>
        <begin position="31"/>
        <end position="58"/>
    </location>
</feature>
<accession>A0ABQ0LG96</accession>
<reference evidence="3" key="1">
    <citation type="submission" date="2014-09" db="EMBL/GenBank/DDBJ databases">
        <title>Genome sequence of the luminous mushroom Mycena chlorophos for searching fungal bioluminescence genes.</title>
        <authorList>
            <person name="Tanaka Y."/>
            <person name="Kasuga D."/>
            <person name="Oba Y."/>
            <person name="Hase S."/>
            <person name="Sato K."/>
            <person name="Oba Y."/>
            <person name="Sakakibara Y."/>
        </authorList>
    </citation>
    <scope>NUCLEOTIDE SEQUENCE</scope>
</reference>
<gene>
    <name evidence="3" type="ORF">MCHLO_06874</name>
</gene>
<name>A0ABQ0LG96_MYCCL</name>
<evidence type="ECO:0000313" key="3">
    <source>
        <dbReference type="EMBL" id="GAT49569.1"/>
    </source>
</evidence>
<evidence type="ECO:0000256" key="2">
    <source>
        <dbReference type="SAM" id="MobiDB-lite"/>
    </source>
</evidence>
<evidence type="ECO:0000313" key="4">
    <source>
        <dbReference type="Proteomes" id="UP000815677"/>
    </source>
</evidence>
<keyword evidence="4" id="KW-1185">Reference proteome</keyword>
<organism evidence="3 4">
    <name type="scientific">Mycena chlorophos</name>
    <name type="common">Agaric fungus</name>
    <name type="synonym">Agaricus chlorophos</name>
    <dbReference type="NCBI Taxonomy" id="658473"/>
    <lineage>
        <taxon>Eukaryota</taxon>
        <taxon>Fungi</taxon>
        <taxon>Dikarya</taxon>
        <taxon>Basidiomycota</taxon>
        <taxon>Agaricomycotina</taxon>
        <taxon>Agaricomycetes</taxon>
        <taxon>Agaricomycetidae</taxon>
        <taxon>Agaricales</taxon>
        <taxon>Marasmiineae</taxon>
        <taxon>Mycenaceae</taxon>
        <taxon>Mycena</taxon>
    </lineage>
</organism>
<feature type="region of interest" description="Disordered" evidence="2">
    <location>
        <begin position="169"/>
        <end position="214"/>
    </location>
</feature>
<protein>
    <submittedName>
        <fullName evidence="3">Uncharacterized protein</fullName>
    </submittedName>
</protein>
<feature type="compositionally biased region" description="Basic and acidic residues" evidence="2">
    <location>
        <begin position="176"/>
        <end position="213"/>
    </location>
</feature>
<keyword evidence="1" id="KW-0175">Coiled coil</keyword>
<proteinExistence type="predicted"/>
<evidence type="ECO:0000256" key="1">
    <source>
        <dbReference type="SAM" id="Coils"/>
    </source>
</evidence>